<evidence type="ECO:0000313" key="9">
    <source>
        <dbReference type="Proteomes" id="UP000217065"/>
    </source>
</evidence>
<dbReference type="NCBIfam" id="TIGR01923">
    <property type="entry name" value="menE"/>
    <property type="match status" value="1"/>
</dbReference>
<keyword evidence="3 5" id="KW-0547">Nucleotide-binding</keyword>
<accession>A0A264W0R6</accession>
<dbReference type="InterPro" id="IPR025110">
    <property type="entry name" value="AMP-bd_C"/>
</dbReference>
<dbReference type="InterPro" id="IPR010192">
    <property type="entry name" value="MenE"/>
</dbReference>
<evidence type="ECO:0000259" key="7">
    <source>
        <dbReference type="Pfam" id="PF13193"/>
    </source>
</evidence>
<dbReference type="GO" id="GO:0009234">
    <property type="term" value="P:menaquinone biosynthetic process"/>
    <property type="evidence" value="ECO:0007669"/>
    <property type="project" value="UniProtKB-UniRule"/>
</dbReference>
<dbReference type="PANTHER" id="PTHR43201:SF5">
    <property type="entry name" value="MEDIUM-CHAIN ACYL-COA LIGASE ACSF2, MITOCHONDRIAL"/>
    <property type="match status" value="1"/>
</dbReference>
<evidence type="ECO:0000256" key="3">
    <source>
        <dbReference type="ARBA" id="ARBA00022741"/>
    </source>
</evidence>
<dbReference type="InterPro" id="IPR020845">
    <property type="entry name" value="AMP-binding_CS"/>
</dbReference>
<sequence>MYPNLLQKRVALTPSRVAFEMNGKTWTWSEVFERALAISEKLPVRSGERIGFWTKNSESLYFFLLAAMAKECELVLFNDRLSKEEFLYQQQDAEVRVTLTESAERGHLDNVLLFDDVEAKEPVPFTIQGQWSPDRTISIMYTSGTTGRPKGVRQTLENHMSSALGSALSSGVLPEDKWLCVMPLYHISGFSMIMRSLIYGSALQLHTRFEPKAILEAIECDGISHLSVVTTMLGQLLEQYEQQPFPIPSTFRTVLAGGGPVPASYLEQAQSNGFPVVQTYGMTETSSQTCTLLAEDAIRKIGSAGKPLFFAEVRIDGESEGEVWVRGPHVTPGYVGAATSLDPVTDDGWLKTGDIGRIDEEGYLYILDRRSDLIVSGGENVYPAEIEQVLMGHPSIQEAGVIGQPDERWGQVPVAFVVLRFGEVLPELDSYLEQHLAKYKHPKVIRVVEQLPRNASNKLIRRELKKWL</sequence>
<dbReference type="EC" id="6.2.1.26" evidence="5"/>
<dbReference type="PANTHER" id="PTHR43201">
    <property type="entry name" value="ACYL-COA SYNTHETASE"/>
    <property type="match status" value="1"/>
</dbReference>
<protein>
    <recommendedName>
        <fullName evidence="5">2-succinylbenzoate--CoA ligase</fullName>
        <ecNumber evidence="5">6.2.1.26</ecNumber>
    </recommendedName>
    <alternativeName>
        <fullName evidence="5">o-succinylbenzoyl-CoA synthetase</fullName>
        <shortName evidence="5">OSB-CoA synthetase</shortName>
    </alternativeName>
</protein>
<evidence type="ECO:0000256" key="5">
    <source>
        <dbReference type="HAMAP-Rule" id="MF_00731"/>
    </source>
</evidence>
<keyword evidence="4 5" id="KW-0067">ATP-binding</keyword>
<dbReference type="SUPFAM" id="SSF56801">
    <property type="entry name" value="Acetyl-CoA synthetase-like"/>
    <property type="match status" value="1"/>
</dbReference>
<dbReference type="GO" id="GO:0031956">
    <property type="term" value="F:medium-chain fatty acid-CoA ligase activity"/>
    <property type="evidence" value="ECO:0007669"/>
    <property type="project" value="TreeGrafter"/>
</dbReference>
<gene>
    <name evidence="5 8" type="primary">menE</name>
    <name evidence="8" type="ORF">CF394_12325</name>
</gene>
<dbReference type="AlphaFoldDB" id="A0A264W0R6"/>
<keyword evidence="9" id="KW-1185">Reference proteome</keyword>
<name>A0A264W0R6_9BACL</name>
<comment type="similarity">
    <text evidence="5">Belongs to the ATP-dependent AMP-binding enzyme family. MenE subfamily.</text>
</comment>
<reference evidence="8 9" key="1">
    <citation type="submission" date="2017-07" db="EMBL/GenBank/DDBJ databases">
        <title>Tetzosporium hominis gen.nov. sp.nov.</title>
        <authorList>
            <person name="Tetz G."/>
            <person name="Tetz V."/>
        </authorList>
    </citation>
    <scope>NUCLEOTIDE SEQUENCE [LARGE SCALE GENOMIC DNA]</scope>
    <source>
        <strain evidence="8 9">VT-49</strain>
    </source>
</reference>
<dbReference type="Proteomes" id="UP000217065">
    <property type="component" value="Unassembled WGS sequence"/>
</dbReference>
<evidence type="ECO:0000313" key="8">
    <source>
        <dbReference type="EMBL" id="OZS77153.1"/>
    </source>
</evidence>
<proteinExistence type="inferred from homology"/>
<dbReference type="InterPro" id="IPR000873">
    <property type="entry name" value="AMP-dep_synth/lig_dom"/>
</dbReference>
<dbReference type="InterPro" id="IPR045851">
    <property type="entry name" value="AMP-bd_C_sf"/>
</dbReference>
<comment type="pathway">
    <text evidence="5">Quinol/quinone metabolism; 1,4-dihydroxy-2-naphthoate biosynthesis; 1,4-dihydroxy-2-naphthoate from chorismate: step 5/7.</text>
</comment>
<evidence type="ECO:0000259" key="6">
    <source>
        <dbReference type="Pfam" id="PF00501"/>
    </source>
</evidence>
<evidence type="ECO:0000256" key="1">
    <source>
        <dbReference type="ARBA" id="ARBA00022428"/>
    </source>
</evidence>
<dbReference type="HAMAP" id="MF_00731">
    <property type="entry name" value="MenE"/>
    <property type="match status" value="1"/>
</dbReference>
<organism evidence="8 9">
    <name type="scientific">Tetzosporium hominis</name>
    <dbReference type="NCBI Taxonomy" id="2020506"/>
    <lineage>
        <taxon>Bacteria</taxon>
        <taxon>Bacillati</taxon>
        <taxon>Bacillota</taxon>
        <taxon>Bacilli</taxon>
        <taxon>Bacillales</taxon>
        <taxon>Caryophanaceae</taxon>
        <taxon>Tetzosporium</taxon>
    </lineage>
</organism>
<comment type="function">
    <text evidence="5">Converts 2-succinylbenzoate (OSB) to 2-succinylbenzoyl-CoA (OSB-CoA).</text>
</comment>
<feature type="domain" description="AMP-binding enzyme C-terminal" evidence="7">
    <location>
        <begin position="385"/>
        <end position="458"/>
    </location>
</feature>
<dbReference type="InterPro" id="IPR042099">
    <property type="entry name" value="ANL_N_sf"/>
</dbReference>
<dbReference type="RefSeq" id="WP_094943978.1">
    <property type="nucleotide sequence ID" value="NZ_NOKQ01000276.1"/>
</dbReference>
<dbReference type="Pfam" id="PF00501">
    <property type="entry name" value="AMP-binding"/>
    <property type="match status" value="1"/>
</dbReference>
<comment type="caution">
    <text evidence="8">The sequence shown here is derived from an EMBL/GenBank/DDBJ whole genome shotgun (WGS) entry which is preliminary data.</text>
</comment>
<dbReference type="UniPathway" id="UPA00079"/>
<comment type="pathway">
    <text evidence="5">Quinol/quinone metabolism; menaquinone biosynthesis.</text>
</comment>
<dbReference type="Pfam" id="PF13193">
    <property type="entry name" value="AMP-binding_C"/>
    <property type="match status" value="1"/>
</dbReference>
<keyword evidence="2 5" id="KW-0436">Ligase</keyword>
<feature type="domain" description="AMP-dependent synthetase/ligase" evidence="6">
    <location>
        <begin position="7"/>
        <end position="334"/>
    </location>
</feature>
<keyword evidence="1 5" id="KW-0474">Menaquinone biosynthesis</keyword>
<evidence type="ECO:0000256" key="2">
    <source>
        <dbReference type="ARBA" id="ARBA00022598"/>
    </source>
</evidence>
<evidence type="ECO:0000256" key="4">
    <source>
        <dbReference type="ARBA" id="ARBA00022840"/>
    </source>
</evidence>
<dbReference type="OrthoDB" id="9762242at2"/>
<dbReference type="UniPathway" id="UPA01057">
    <property type="reaction ID" value="UER00166"/>
</dbReference>
<dbReference type="GO" id="GO:0006631">
    <property type="term" value="P:fatty acid metabolic process"/>
    <property type="evidence" value="ECO:0007669"/>
    <property type="project" value="TreeGrafter"/>
</dbReference>
<comment type="catalytic activity">
    <reaction evidence="5">
        <text>2-succinylbenzoate + ATP + CoA = 2-succinylbenzoyl-CoA + AMP + diphosphate</text>
        <dbReference type="Rhea" id="RHEA:17009"/>
        <dbReference type="ChEBI" id="CHEBI:18325"/>
        <dbReference type="ChEBI" id="CHEBI:30616"/>
        <dbReference type="ChEBI" id="CHEBI:33019"/>
        <dbReference type="ChEBI" id="CHEBI:57287"/>
        <dbReference type="ChEBI" id="CHEBI:57364"/>
        <dbReference type="ChEBI" id="CHEBI:456215"/>
        <dbReference type="EC" id="6.2.1.26"/>
    </reaction>
</comment>
<dbReference type="GO" id="GO:0005524">
    <property type="term" value="F:ATP binding"/>
    <property type="evidence" value="ECO:0007669"/>
    <property type="project" value="UniProtKB-KW"/>
</dbReference>
<dbReference type="EMBL" id="NOKQ01000276">
    <property type="protein sequence ID" value="OZS77153.1"/>
    <property type="molecule type" value="Genomic_DNA"/>
</dbReference>
<dbReference type="Gene3D" id="3.40.50.12780">
    <property type="entry name" value="N-terminal domain of ligase-like"/>
    <property type="match status" value="1"/>
</dbReference>
<dbReference type="GO" id="GO:0008756">
    <property type="term" value="F:o-succinylbenzoate-CoA ligase activity"/>
    <property type="evidence" value="ECO:0007669"/>
    <property type="project" value="UniProtKB-UniRule"/>
</dbReference>
<dbReference type="Gene3D" id="3.30.300.30">
    <property type="match status" value="1"/>
</dbReference>
<dbReference type="PROSITE" id="PS00455">
    <property type="entry name" value="AMP_BINDING"/>
    <property type="match status" value="1"/>
</dbReference>